<evidence type="ECO:0000313" key="2">
    <source>
        <dbReference type="EMBL" id="MFE4108280.1"/>
    </source>
</evidence>
<name>A0ABW6IL13_9CYAN</name>
<dbReference type="EMBL" id="JBHZOL010000103">
    <property type="protein sequence ID" value="MFE4108280.1"/>
    <property type="molecule type" value="Genomic_DNA"/>
</dbReference>
<evidence type="ECO:0000256" key="1">
    <source>
        <dbReference type="SAM" id="MobiDB-lite"/>
    </source>
</evidence>
<gene>
    <name evidence="2" type="ORF">ACFVKH_18515</name>
</gene>
<protein>
    <submittedName>
        <fullName evidence="2">Uncharacterized protein</fullName>
    </submittedName>
</protein>
<keyword evidence="3" id="KW-1185">Reference proteome</keyword>
<evidence type="ECO:0000313" key="3">
    <source>
        <dbReference type="Proteomes" id="UP001600165"/>
    </source>
</evidence>
<feature type="compositionally biased region" description="Polar residues" evidence="1">
    <location>
        <begin position="15"/>
        <end position="27"/>
    </location>
</feature>
<sequence>MDAAKNWQRSRSDGLAQNNPVVEQQCAQGGDQNGSSNQEKIHLFCKLLENY</sequence>
<accession>A0ABW6IL13</accession>
<feature type="region of interest" description="Disordered" evidence="1">
    <location>
        <begin position="1"/>
        <end position="37"/>
    </location>
</feature>
<organism evidence="2 3">
    <name type="scientific">Almyronema epifaneia S1</name>
    <dbReference type="NCBI Taxonomy" id="2991925"/>
    <lineage>
        <taxon>Bacteria</taxon>
        <taxon>Bacillati</taxon>
        <taxon>Cyanobacteriota</taxon>
        <taxon>Cyanophyceae</taxon>
        <taxon>Nodosilineales</taxon>
        <taxon>Nodosilineaceae</taxon>
        <taxon>Almyronema</taxon>
        <taxon>Almyronema epifaneia</taxon>
    </lineage>
</organism>
<comment type="caution">
    <text evidence="2">The sequence shown here is derived from an EMBL/GenBank/DDBJ whole genome shotgun (WGS) entry which is preliminary data.</text>
</comment>
<proteinExistence type="predicted"/>
<dbReference type="RefSeq" id="WP_377967845.1">
    <property type="nucleotide sequence ID" value="NZ_JBHZOL010000103.1"/>
</dbReference>
<dbReference type="Proteomes" id="UP001600165">
    <property type="component" value="Unassembled WGS sequence"/>
</dbReference>
<reference evidence="2 3" key="1">
    <citation type="submission" date="2024-10" db="EMBL/GenBank/DDBJ databases">
        <authorList>
            <person name="Ratan Roy A."/>
            <person name="Morales Sandoval P.H."/>
            <person name="De Los Santos Villalobos S."/>
            <person name="Chakraborty S."/>
            <person name="Mukherjee J."/>
        </authorList>
    </citation>
    <scope>NUCLEOTIDE SEQUENCE [LARGE SCALE GENOMIC DNA]</scope>
    <source>
        <strain evidence="2 3">S1</strain>
    </source>
</reference>